<dbReference type="CDD" id="cd03794">
    <property type="entry name" value="GT4_WbuB-like"/>
    <property type="match status" value="1"/>
</dbReference>
<evidence type="ECO:0000313" key="5">
    <source>
        <dbReference type="Proteomes" id="UP000029844"/>
    </source>
</evidence>
<keyword evidence="1" id="KW-0808">Transferase</keyword>
<comment type="caution">
    <text evidence="4">The sequence shown here is derived from an EMBL/GenBank/DDBJ whole genome shotgun (WGS) entry which is preliminary data.</text>
</comment>
<name>A0A099WD58_9LIST</name>
<evidence type="ECO:0008006" key="6">
    <source>
        <dbReference type="Google" id="ProtNLM"/>
    </source>
</evidence>
<evidence type="ECO:0000259" key="3">
    <source>
        <dbReference type="Pfam" id="PF13439"/>
    </source>
</evidence>
<reference evidence="4 5" key="1">
    <citation type="submission" date="2014-05" db="EMBL/GenBank/DDBJ databases">
        <title>Novel Listeriaceae from food processing environments.</title>
        <authorList>
            <person name="den Bakker H.C."/>
        </authorList>
    </citation>
    <scope>NUCLEOTIDE SEQUENCE [LARGE SCALE GENOMIC DNA]</scope>
    <source>
        <strain evidence="4 5">FSL A5-0281</strain>
    </source>
</reference>
<dbReference type="Pfam" id="PF13439">
    <property type="entry name" value="Glyco_transf_4"/>
    <property type="match status" value="1"/>
</dbReference>
<dbReference type="InterPro" id="IPR028098">
    <property type="entry name" value="Glyco_trans_4-like_N"/>
</dbReference>
<feature type="domain" description="Glycosyl transferase family 1" evidence="2">
    <location>
        <begin position="186"/>
        <end position="350"/>
    </location>
</feature>
<dbReference type="RefSeq" id="WP_036083797.1">
    <property type="nucleotide sequence ID" value="NZ_CBCSHQ010000006.1"/>
</dbReference>
<dbReference type="SUPFAM" id="SSF53756">
    <property type="entry name" value="UDP-Glycosyltransferase/glycogen phosphorylase"/>
    <property type="match status" value="1"/>
</dbReference>
<dbReference type="Pfam" id="PF00534">
    <property type="entry name" value="Glycos_transf_1"/>
    <property type="match status" value="1"/>
</dbReference>
<accession>A0A099WD58</accession>
<protein>
    <recommendedName>
        <fullName evidence="6">Glycosyl transferase</fullName>
    </recommendedName>
</protein>
<dbReference type="PANTHER" id="PTHR46401:SF2">
    <property type="entry name" value="GLYCOSYLTRANSFERASE WBBK-RELATED"/>
    <property type="match status" value="1"/>
</dbReference>
<dbReference type="OrthoDB" id="9813214at2"/>
<dbReference type="InterPro" id="IPR001296">
    <property type="entry name" value="Glyco_trans_1"/>
</dbReference>
<dbReference type="PANTHER" id="PTHR46401">
    <property type="entry name" value="GLYCOSYLTRANSFERASE WBBK-RELATED"/>
    <property type="match status" value="1"/>
</dbReference>
<keyword evidence="5" id="KW-1185">Reference proteome</keyword>
<dbReference type="STRING" id="1552123.EP57_02255"/>
<evidence type="ECO:0000313" key="4">
    <source>
        <dbReference type="EMBL" id="KGL43714.1"/>
    </source>
</evidence>
<evidence type="ECO:0000256" key="1">
    <source>
        <dbReference type="ARBA" id="ARBA00022679"/>
    </source>
</evidence>
<proteinExistence type="predicted"/>
<dbReference type="EMBL" id="JNFA01000004">
    <property type="protein sequence ID" value="KGL43714.1"/>
    <property type="molecule type" value="Genomic_DNA"/>
</dbReference>
<dbReference type="eggNOG" id="COG0438">
    <property type="taxonomic scope" value="Bacteria"/>
</dbReference>
<gene>
    <name evidence="4" type="ORF">EP57_02255</name>
</gene>
<organism evidence="4 5">
    <name type="scientific">Listeria booriae</name>
    <dbReference type="NCBI Taxonomy" id="1552123"/>
    <lineage>
        <taxon>Bacteria</taxon>
        <taxon>Bacillati</taxon>
        <taxon>Bacillota</taxon>
        <taxon>Bacilli</taxon>
        <taxon>Bacillales</taxon>
        <taxon>Listeriaceae</taxon>
        <taxon>Listeria</taxon>
    </lineage>
</organism>
<dbReference type="Proteomes" id="UP000029844">
    <property type="component" value="Unassembled WGS sequence"/>
</dbReference>
<dbReference type="GO" id="GO:0009103">
    <property type="term" value="P:lipopolysaccharide biosynthetic process"/>
    <property type="evidence" value="ECO:0007669"/>
    <property type="project" value="TreeGrafter"/>
</dbReference>
<dbReference type="GeneID" id="58716261"/>
<dbReference type="Gene3D" id="3.40.50.2000">
    <property type="entry name" value="Glycogen Phosphorylase B"/>
    <property type="match status" value="2"/>
</dbReference>
<sequence length="371" mass="43136">MKKVLIMSSVHPWNDTRVFHKEAVSLARLGYDVTLYAVASNHVYEGDIPNLRVVTFAPKSIPQRWKTWLQLYKIAKRSNAEIIHIHDPELLPLGYLLKRKHRKKVIFDMHEDFPAVLKGKKIGKMRMPKWLLRVVSTTEKKMLQKMNAVIYAEKYYKENYESLTTKQMDIYNYPFLQEPTDMLKYEKQTLIYAGAIHEIRGFKEMLAVAKLLKKANNDFQLLIIGKVPQRLEIYAEQFIQKHDLEDEVKLLGRLDLHKLMTYYAKSHIGLAILHPEANYLRSLPTKVFEYMSVSLPYVLSNFESYGRLVEETKSGYVVDPLSPNEIASQIQVLLDNPSTQAELGANGYKQHVANFNWSVEERKLGELYDGI</sequence>
<dbReference type="AlphaFoldDB" id="A0A099WD58"/>
<dbReference type="GO" id="GO:0016757">
    <property type="term" value="F:glycosyltransferase activity"/>
    <property type="evidence" value="ECO:0007669"/>
    <property type="project" value="InterPro"/>
</dbReference>
<evidence type="ECO:0000259" key="2">
    <source>
        <dbReference type="Pfam" id="PF00534"/>
    </source>
</evidence>
<feature type="domain" description="Glycosyltransferase subfamily 4-like N-terminal" evidence="3">
    <location>
        <begin position="18"/>
        <end position="162"/>
    </location>
</feature>